<sequence>MKLRHRLMTCIVVLGIAIFLMIWRLPSTSVPPVTEEKPVLSVEIISPQQNIVPQTIMANGNIMAWQEASIGTEANGLRLIDVKVNIGDTVKRGQLLSSFATDTIQAELVQSRATVSEATVALADAAANAQRAKLLKDTGAVSAQEIQQLINTERAAQARLDSALALEKIYQLKLKQTHILAPDDGVISARIATVGAVMPAGEELFRLIRHGRLEWRAEVAEADLIQLKVGQTATLTLSHGETIQGKLRRIAPVVDVQTRNALVYVDLVANPYVKMGMFAKGTFTIAQKNALTLPQSAVFIQDGFHFVLTVNASSRVQQIPVKIGQSFANQIEIIEGLTPLSQVIATGGGFLREGDLVRVLDSSTAHREVNHEF</sequence>
<dbReference type="GO" id="GO:0015562">
    <property type="term" value="F:efflux transmembrane transporter activity"/>
    <property type="evidence" value="ECO:0007669"/>
    <property type="project" value="TreeGrafter"/>
</dbReference>
<accession>V2W6Z3</accession>
<dbReference type="Gene3D" id="2.40.420.20">
    <property type="match status" value="1"/>
</dbReference>
<feature type="domain" description="CusB-like beta-barrel" evidence="3">
    <location>
        <begin position="217"/>
        <end position="283"/>
    </location>
</feature>
<comment type="caution">
    <text evidence="5">The sequence shown here is derived from an EMBL/GenBank/DDBJ whole genome shotgun (WGS) entry which is preliminary data.</text>
</comment>
<dbReference type="Gene3D" id="2.40.50.100">
    <property type="match status" value="1"/>
</dbReference>
<evidence type="ECO:0000313" key="5">
    <source>
        <dbReference type="EMBL" id="ESK55764.1"/>
    </source>
</evidence>
<dbReference type="InterPro" id="IPR058627">
    <property type="entry name" value="MdtA-like_C"/>
</dbReference>
<dbReference type="SUPFAM" id="SSF111369">
    <property type="entry name" value="HlyD-like secretion proteins"/>
    <property type="match status" value="1"/>
</dbReference>
<dbReference type="PATRIC" id="fig|1120928.5.peg.1678"/>
<feature type="transmembrane region" description="Helical" evidence="2">
    <location>
        <begin position="7"/>
        <end position="25"/>
    </location>
</feature>
<dbReference type="PANTHER" id="PTHR30469">
    <property type="entry name" value="MULTIDRUG RESISTANCE PROTEIN MDTA"/>
    <property type="match status" value="1"/>
</dbReference>
<dbReference type="RefSeq" id="WP_018678739.1">
    <property type="nucleotide sequence ID" value="NZ_AYEV01000014.1"/>
</dbReference>
<dbReference type="OrthoDB" id="7265739at2"/>
<comment type="similarity">
    <text evidence="1">Belongs to the membrane fusion protein (MFP) (TC 8.A.1) family.</text>
</comment>
<reference evidence="5 6" key="1">
    <citation type="submission" date="2013-10" db="EMBL/GenBank/DDBJ databases">
        <title>The Genome Sequence of Acinetobacter tjernbergiae CIP107465.</title>
        <authorList>
            <consortium name="The Broad Institute Genomics Platform"/>
            <consortium name="The Broad Institute Genome Sequencing Center for Infectious Disease"/>
            <person name="Cerqueira G."/>
            <person name="Feldgarden M."/>
            <person name="Courvalin P."/>
            <person name="Grillot-Courvalin C."/>
            <person name="Clermont D."/>
            <person name="Rocha E."/>
            <person name="Yoon E.-J."/>
            <person name="Nemec A."/>
            <person name="Young S.K."/>
            <person name="Zeng Q."/>
            <person name="Gargeya S."/>
            <person name="Fitzgerald M."/>
            <person name="Abouelleil A."/>
            <person name="Alvarado L."/>
            <person name="Berlin A.M."/>
            <person name="Chapman S.B."/>
            <person name="Gainer-Dewar J."/>
            <person name="Goldberg J."/>
            <person name="Gnerre S."/>
            <person name="Griggs A."/>
            <person name="Gujja S."/>
            <person name="Hansen M."/>
            <person name="Howarth C."/>
            <person name="Imamovic A."/>
            <person name="Ireland A."/>
            <person name="Larimer J."/>
            <person name="McCowan C."/>
            <person name="Murphy C."/>
            <person name="Pearson M."/>
            <person name="Poon T.W."/>
            <person name="Priest M."/>
            <person name="Roberts A."/>
            <person name="Saif S."/>
            <person name="Shea T."/>
            <person name="Sykes S."/>
            <person name="Wortman J."/>
            <person name="Nusbaum C."/>
            <person name="Birren B."/>
        </authorList>
    </citation>
    <scope>NUCLEOTIDE SEQUENCE [LARGE SCALE GENOMIC DNA]</scope>
    <source>
        <strain evidence="5 6">CIP 107465</strain>
    </source>
</reference>
<keyword evidence="2" id="KW-0812">Transmembrane</keyword>
<evidence type="ECO:0000256" key="2">
    <source>
        <dbReference type="SAM" id="Phobius"/>
    </source>
</evidence>
<keyword evidence="2" id="KW-1133">Transmembrane helix</keyword>
<evidence type="ECO:0000259" key="3">
    <source>
        <dbReference type="Pfam" id="PF25954"/>
    </source>
</evidence>
<dbReference type="PANTHER" id="PTHR30469:SF15">
    <property type="entry name" value="HLYD FAMILY OF SECRETION PROTEINS"/>
    <property type="match status" value="1"/>
</dbReference>
<dbReference type="GO" id="GO:1990281">
    <property type="term" value="C:efflux pump complex"/>
    <property type="evidence" value="ECO:0007669"/>
    <property type="project" value="TreeGrafter"/>
</dbReference>
<protein>
    <submittedName>
        <fullName evidence="5">Uncharacterized protein</fullName>
    </submittedName>
</protein>
<dbReference type="EMBL" id="AYEV01000014">
    <property type="protein sequence ID" value="ESK55764.1"/>
    <property type="molecule type" value="Genomic_DNA"/>
</dbReference>
<dbReference type="Pfam" id="PF25954">
    <property type="entry name" value="Beta-barrel_RND_2"/>
    <property type="match status" value="1"/>
</dbReference>
<dbReference type="AlphaFoldDB" id="V2W6Z3"/>
<evidence type="ECO:0000313" key="6">
    <source>
        <dbReference type="Proteomes" id="UP000017404"/>
    </source>
</evidence>
<dbReference type="Gene3D" id="1.10.287.470">
    <property type="entry name" value="Helix hairpin bin"/>
    <property type="match status" value="1"/>
</dbReference>
<dbReference type="Proteomes" id="UP000017404">
    <property type="component" value="Unassembled WGS sequence"/>
</dbReference>
<organism evidence="5 6">
    <name type="scientific">Acinetobacter tjernbergiae DSM 14971 = CIP 107465</name>
    <dbReference type="NCBI Taxonomy" id="1120928"/>
    <lineage>
        <taxon>Bacteria</taxon>
        <taxon>Pseudomonadati</taxon>
        <taxon>Pseudomonadota</taxon>
        <taxon>Gammaproteobacteria</taxon>
        <taxon>Moraxellales</taxon>
        <taxon>Moraxellaceae</taxon>
        <taxon>Acinetobacter</taxon>
    </lineage>
</organism>
<dbReference type="Gene3D" id="2.40.30.170">
    <property type="match status" value="1"/>
</dbReference>
<name>V2W6Z3_9GAMM</name>
<proteinExistence type="inferred from homology"/>
<dbReference type="InterPro" id="IPR006143">
    <property type="entry name" value="RND_pump_MFP"/>
</dbReference>
<dbReference type="eggNOG" id="COG0845">
    <property type="taxonomic scope" value="Bacteria"/>
</dbReference>
<evidence type="ECO:0000256" key="1">
    <source>
        <dbReference type="ARBA" id="ARBA00009477"/>
    </source>
</evidence>
<keyword evidence="6" id="KW-1185">Reference proteome</keyword>
<keyword evidence="2" id="KW-0472">Membrane</keyword>
<evidence type="ECO:0000259" key="4">
    <source>
        <dbReference type="Pfam" id="PF25967"/>
    </source>
</evidence>
<dbReference type="Pfam" id="PF25967">
    <property type="entry name" value="RND-MFP_C"/>
    <property type="match status" value="1"/>
</dbReference>
<gene>
    <name evidence="5" type="ORF">F990_01648</name>
</gene>
<dbReference type="STRING" id="202955.GCA_000759995_01481"/>
<feature type="domain" description="Multidrug resistance protein MdtA-like C-terminal permuted SH3" evidence="4">
    <location>
        <begin position="289"/>
        <end position="347"/>
    </location>
</feature>
<dbReference type="NCBIfam" id="TIGR01730">
    <property type="entry name" value="RND_mfp"/>
    <property type="match status" value="1"/>
</dbReference>
<dbReference type="InterPro" id="IPR058792">
    <property type="entry name" value="Beta-barrel_RND_2"/>
</dbReference>